<name>A0A1F5YVW5_9BACT</name>
<dbReference type="InterPro" id="IPR029044">
    <property type="entry name" value="Nucleotide-diphossugar_trans"/>
</dbReference>
<dbReference type="InterPro" id="IPR001173">
    <property type="entry name" value="Glyco_trans_2-like"/>
</dbReference>
<evidence type="ECO:0000256" key="1">
    <source>
        <dbReference type="SAM" id="Phobius"/>
    </source>
</evidence>
<sequence>MKPYLSIVIPYYNSADTIGTLLTSIARSRNAPPYEVIVVDDGSVPKFEIRNMKSEPYGKSTSGLISRRKFPLRSLRLNHNMGPAAARNRGVKAARGKFVVFLDSDVELFPDTLHNLARVFITDPDVVALTGVWVKEQRTGDFFPNFKALRDWSYWINERDKSGYYYLFSTRIASIKRSVFTRLGGFDEKYPGALVEDIELTYRIARRYAIIFASDVRVRHEFEGFWPIARKYFLRAYHWTKLYARRKKFDPVATTLWEAIAALSGAGTLAVGLIWIMSLITVTLGIMNYDLRITNILLRSPLFVLLNSFFVILLSVHLFLVRKFLIFMYREKGGWFAVRGFVVGLILYLFIFSGAVWGRVSQRIIKLQMSPR</sequence>
<keyword evidence="1" id="KW-0812">Transmembrane</keyword>
<feature type="transmembrane region" description="Helical" evidence="1">
    <location>
        <begin position="340"/>
        <end position="360"/>
    </location>
</feature>
<reference evidence="3 4" key="1">
    <citation type="journal article" date="2016" name="Nat. Commun.">
        <title>Thousands of microbial genomes shed light on interconnected biogeochemical processes in an aquifer system.</title>
        <authorList>
            <person name="Anantharaman K."/>
            <person name="Brown C.T."/>
            <person name="Hug L.A."/>
            <person name="Sharon I."/>
            <person name="Castelle C.J."/>
            <person name="Probst A.J."/>
            <person name="Thomas B.C."/>
            <person name="Singh A."/>
            <person name="Wilkins M.J."/>
            <person name="Karaoz U."/>
            <person name="Brodie E.L."/>
            <person name="Williams K.H."/>
            <person name="Hubbard S.S."/>
            <person name="Banfield J.F."/>
        </authorList>
    </citation>
    <scope>NUCLEOTIDE SEQUENCE [LARGE SCALE GENOMIC DNA]</scope>
</reference>
<dbReference type="SUPFAM" id="SSF53448">
    <property type="entry name" value="Nucleotide-diphospho-sugar transferases"/>
    <property type="match status" value="1"/>
</dbReference>
<feature type="transmembrane region" description="Helical" evidence="1">
    <location>
        <begin position="296"/>
        <end position="320"/>
    </location>
</feature>
<feature type="transmembrane region" description="Helical" evidence="1">
    <location>
        <begin position="256"/>
        <end position="284"/>
    </location>
</feature>
<dbReference type="PANTHER" id="PTHR43179">
    <property type="entry name" value="RHAMNOSYLTRANSFERASE WBBL"/>
    <property type="match status" value="1"/>
</dbReference>
<organism evidence="3 4">
    <name type="scientific">Candidatus Gottesmanbacteria bacterium RBG_16_52_11</name>
    <dbReference type="NCBI Taxonomy" id="1798374"/>
    <lineage>
        <taxon>Bacteria</taxon>
        <taxon>Candidatus Gottesmaniibacteriota</taxon>
    </lineage>
</organism>
<dbReference type="Gene3D" id="3.90.550.10">
    <property type="entry name" value="Spore Coat Polysaccharide Biosynthesis Protein SpsA, Chain A"/>
    <property type="match status" value="1"/>
</dbReference>
<dbReference type="CDD" id="cd00761">
    <property type="entry name" value="Glyco_tranf_GTA_type"/>
    <property type="match status" value="1"/>
</dbReference>
<protein>
    <recommendedName>
        <fullName evidence="2">Glycosyltransferase 2-like domain-containing protein</fullName>
    </recommendedName>
</protein>
<dbReference type="Proteomes" id="UP000178448">
    <property type="component" value="Unassembled WGS sequence"/>
</dbReference>
<keyword evidence="1" id="KW-1133">Transmembrane helix</keyword>
<dbReference type="PANTHER" id="PTHR43179:SF7">
    <property type="entry name" value="RHAMNOSYLTRANSFERASE WBBL"/>
    <property type="match status" value="1"/>
</dbReference>
<dbReference type="AlphaFoldDB" id="A0A1F5YVW5"/>
<feature type="domain" description="Glycosyltransferase 2-like" evidence="2">
    <location>
        <begin position="6"/>
        <end position="151"/>
    </location>
</feature>
<gene>
    <name evidence="3" type="ORF">A2Z33_04245</name>
</gene>
<evidence type="ECO:0000313" key="3">
    <source>
        <dbReference type="EMBL" id="OGG04329.1"/>
    </source>
</evidence>
<dbReference type="Pfam" id="PF00535">
    <property type="entry name" value="Glycos_transf_2"/>
    <property type="match status" value="1"/>
</dbReference>
<evidence type="ECO:0000313" key="4">
    <source>
        <dbReference type="Proteomes" id="UP000178448"/>
    </source>
</evidence>
<accession>A0A1F5YVW5</accession>
<dbReference type="STRING" id="1798374.A2Z33_04245"/>
<evidence type="ECO:0000259" key="2">
    <source>
        <dbReference type="Pfam" id="PF00535"/>
    </source>
</evidence>
<dbReference type="EMBL" id="MFJD01000004">
    <property type="protein sequence ID" value="OGG04329.1"/>
    <property type="molecule type" value="Genomic_DNA"/>
</dbReference>
<keyword evidence="1" id="KW-0472">Membrane</keyword>
<comment type="caution">
    <text evidence="3">The sequence shown here is derived from an EMBL/GenBank/DDBJ whole genome shotgun (WGS) entry which is preliminary data.</text>
</comment>
<proteinExistence type="predicted"/>